<dbReference type="Gene3D" id="3.40.50.2300">
    <property type="match status" value="1"/>
</dbReference>
<dbReference type="PANTHER" id="PTHR44591">
    <property type="entry name" value="STRESS RESPONSE REGULATOR PROTEIN 1"/>
    <property type="match status" value="1"/>
</dbReference>
<feature type="modified residue" description="4-aspartylphosphate" evidence="2">
    <location>
        <position position="153"/>
    </location>
</feature>
<protein>
    <submittedName>
        <fullName evidence="4">Response regulator</fullName>
    </submittedName>
</protein>
<organism evidence="4 5">
    <name type="scientific">OM182 bacterium</name>
    <dbReference type="NCBI Taxonomy" id="2510334"/>
    <lineage>
        <taxon>Bacteria</taxon>
        <taxon>Pseudomonadati</taxon>
        <taxon>Pseudomonadota</taxon>
        <taxon>Gammaproteobacteria</taxon>
        <taxon>OMG group</taxon>
        <taxon>OM182 clade</taxon>
    </lineage>
</organism>
<sequence length="214" mass="24010">MTKADDGRGLWVQDLSLQKALGKRLQSALTPPRRLIKDLRHLTNTALSYGELVQLILDESFPTTKKAKRNLSRYQSHLIKHLQAAGKLLNQQKSLVRSDRKHILIVDDELIITELLTELMRAKLYKVTSFTDSTSALKAFEINPTAFDLAVLDHQMPGIDGLELAQNMRQVCANIPIILCTSRSEFASPENVQGVLRKPIDIDLLMSSIAEILV</sequence>
<evidence type="ECO:0000256" key="2">
    <source>
        <dbReference type="PROSITE-ProRule" id="PRU00169"/>
    </source>
</evidence>
<proteinExistence type="predicted"/>
<dbReference type="EMBL" id="SHAG01000065">
    <property type="protein sequence ID" value="RZO74712.1"/>
    <property type="molecule type" value="Genomic_DNA"/>
</dbReference>
<comment type="caution">
    <text evidence="4">The sequence shown here is derived from an EMBL/GenBank/DDBJ whole genome shotgun (WGS) entry which is preliminary data.</text>
</comment>
<evidence type="ECO:0000313" key="5">
    <source>
        <dbReference type="Proteomes" id="UP000316199"/>
    </source>
</evidence>
<evidence type="ECO:0000256" key="1">
    <source>
        <dbReference type="ARBA" id="ARBA00022553"/>
    </source>
</evidence>
<evidence type="ECO:0000259" key="3">
    <source>
        <dbReference type="PROSITE" id="PS50110"/>
    </source>
</evidence>
<dbReference type="InterPro" id="IPR001789">
    <property type="entry name" value="Sig_transdc_resp-reg_receiver"/>
</dbReference>
<feature type="domain" description="Response regulatory" evidence="3">
    <location>
        <begin position="102"/>
        <end position="213"/>
    </location>
</feature>
<dbReference type="InterPro" id="IPR050595">
    <property type="entry name" value="Bact_response_regulator"/>
</dbReference>
<evidence type="ECO:0000313" key="4">
    <source>
        <dbReference type="EMBL" id="RZO74712.1"/>
    </source>
</evidence>
<accession>A0A520RWU3</accession>
<dbReference type="InterPro" id="IPR011006">
    <property type="entry name" value="CheY-like_superfamily"/>
</dbReference>
<name>A0A520RWU3_9GAMM</name>
<gene>
    <name evidence="4" type="ORF">EVA68_08550</name>
</gene>
<dbReference type="Proteomes" id="UP000316199">
    <property type="component" value="Unassembled WGS sequence"/>
</dbReference>
<dbReference type="PROSITE" id="PS50110">
    <property type="entry name" value="RESPONSE_REGULATORY"/>
    <property type="match status" value="1"/>
</dbReference>
<dbReference type="PANTHER" id="PTHR44591:SF3">
    <property type="entry name" value="RESPONSE REGULATORY DOMAIN-CONTAINING PROTEIN"/>
    <property type="match status" value="1"/>
</dbReference>
<reference evidence="4 5" key="1">
    <citation type="submission" date="2019-02" db="EMBL/GenBank/DDBJ databases">
        <title>Prokaryotic population dynamics and viral predation in marine succession experiment using metagenomics: the confinement effect.</title>
        <authorList>
            <person name="Haro-Moreno J.M."/>
            <person name="Rodriguez-Valera F."/>
            <person name="Lopez-Perez M."/>
        </authorList>
    </citation>
    <scope>NUCLEOTIDE SEQUENCE [LARGE SCALE GENOMIC DNA]</scope>
    <source>
        <strain evidence="4">MED-G157</strain>
    </source>
</reference>
<dbReference type="GO" id="GO:0000160">
    <property type="term" value="P:phosphorelay signal transduction system"/>
    <property type="evidence" value="ECO:0007669"/>
    <property type="project" value="InterPro"/>
</dbReference>
<keyword evidence="1 2" id="KW-0597">Phosphoprotein</keyword>
<dbReference type="SUPFAM" id="SSF52172">
    <property type="entry name" value="CheY-like"/>
    <property type="match status" value="1"/>
</dbReference>
<dbReference type="AlphaFoldDB" id="A0A520RWU3"/>
<dbReference type="Pfam" id="PF00072">
    <property type="entry name" value="Response_reg"/>
    <property type="match status" value="1"/>
</dbReference>
<dbReference type="SMART" id="SM00448">
    <property type="entry name" value="REC"/>
    <property type="match status" value="1"/>
</dbReference>